<reference evidence="1 2" key="1">
    <citation type="journal article" date="2019" name="Sci. Rep.">
        <title>A high-quality genome of Eragrostis curvula grass provides insights into Poaceae evolution and supports new strategies to enhance forage quality.</title>
        <authorList>
            <person name="Carballo J."/>
            <person name="Santos B.A.C.M."/>
            <person name="Zappacosta D."/>
            <person name="Garbus I."/>
            <person name="Selva J.P."/>
            <person name="Gallo C.A."/>
            <person name="Diaz A."/>
            <person name="Albertini E."/>
            <person name="Caccamo M."/>
            <person name="Echenique V."/>
        </authorList>
    </citation>
    <scope>NUCLEOTIDE SEQUENCE [LARGE SCALE GENOMIC DNA]</scope>
    <source>
        <strain evidence="2">cv. Victoria</strain>
        <tissue evidence="1">Leaf</tissue>
    </source>
</reference>
<dbReference type="Gramene" id="TVU23938">
    <property type="protein sequence ID" value="TVU23938"/>
    <property type="gene ID" value="EJB05_26327"/>
</dbReference>
<dbReference type="Proteomes" id="UP000324897">
    <property type="component" value="Chromosome 2"/>
</dbReference>
<accession>A0A5J9UKW4</accession>
<dbReference type="AlphaFoldDB" id="A0A5J9UKW4"/>
<proteinExistence type="predicted"/>
<sequence>MGAGIDSLRRQRARFTNSRCGAGWQGGGIASMAGCIHRRMLSSLDAITPRLTQSGITTCGGSIAARACQMGR</sequence>
<keyword evidence="2" id="KW-1185">Reference proteome</keyword>
<dbReference type="EMBL" id="RWGY01000013">
    <property type="protein sequence ID" value="TVU23938.1"/>
    <property type="molecule type" value="Genomic_DNA"/>
</dbReference>
<evidence type="ECO:0000313" key="1">
    <source>
        <dbReference type="EMBL" id="TVU23938.1"/>
    </source>
</evidence>
<comment type="caution">
    <text evidence="1">The sequence shown here is derived from an EMBL/GenBank/DDBJ whole genome shotgun (WGS) entry which is preliminary data.</text>
</comment>
<gene>
    <name evidence="1" type="ORF">EJB05_26327</name>
</gene>
<name>A0A5J9UKW4_9POAL</name>
<protein>
    <submittedName>
        <fullName evidence="1">Uncharacterized protein</fullName>
    </submittedName>
</protein>
<evidence type="ECO:0000313" key="2">
    <source>
        <dbReference type="Proteomes" id="UP000324897"/>
    </source>
</evidence>
<organism evidence="1 2">
    <name type="scientific">Eragrostis curvula</name>
    <name type="common">weeping love grass</name>
    <dbReference type="NCBI Taxonomy" id="38414"/>
    <lineage>
        <taxon>Eukaryota</taxon>
        <taxon>Viridiplantae</taxon>
        <taxon>Streptophyta</taxon>
        <taxon>Embryophyta</taxon>
        <taxon>Tracheophyta</taxon>
        <taxon>Spermatophyta</taxon>
        <taxon>Magnoliopsida</taxon>
        <taxon>Liliopsida</taxon>
        <taxon>Poales</taxon>
        <taxon>Poaceae</taxon>
        <taxon>PACMAD clade</taxon>
        <taxon>Chloridoideae</taxon>
        <taxon>Eragrostideae</taxon>
        <taxon>Eragrostidinae</taxon>
        <taxon>Eragrostis</taxon>
    </lineage>
</organism>
<feature type="non-terminal residue" evidence="1">
    <location>
        <position position="1"/>
    </location>
</feature>